<evidence type="ECO:0000313" key="3">
    <source>
        <dbReference type="EMBL" id="KST64595.1"/>
    </source>
</evidence>
<proteinExistence type="predicted"/>
<evidence type="ECO:0000256" key="1">
    <source>
        <dbReference type="SAM" id="Phobius"/>
    </source>
</evidence>
<dbReference type="RefSeq" id="WP_027845207.1">
    <property type="nucleotide sequence ID" value="NZ_LMTZ01000119.1"/>
</dbReference>
<evidence type="ECO:0000313" key="2">
    <source>
        <dbReference type="EMBL" id="KST63463.1"/>
    </source>
</evidence>
<keyword evidence="1" id="KW-1133">Transmembrane helix</keyword>
<dbReference type="EMBL" id="LMTZ01000138">
    <property type="protein sequence ID" value="KST63463.1"/>
    <property type="molecule type" value="Genomic_DNA"/>
</dbReference>
<gene>
    <name evidence="2" type="ORF">BC008_13440</name>
    <name evidence="3" type="ORF">BC008_18380</name>
</gene>
<dbReference type="OrthoDB" id="516203at2"/>
<accession>A0A0V7ZJ69</accession>
<dbReference type="Proteomes" id="UP000053372">
    <property type="component" value="Unassembled WGS sequence"/>
</dbReference>
<keyword evidence="1" id="KW-0812">Transmembrane</keyword>
<keyword evidence="1" id="KW-0472">Membrane</keyword>
<dbReference type="Pfam" id="PF14221">
    <property type="entry name" value="DUF4330"/>
    <property type="match status" value="1"/>
</dbReference>
<sequence>MRSFGLFQQFIDILKRFSWSILLAVVLILTSVLFTPGVLNSPTYATASTQPVELDLLVKYLSISRPQDLVNQELKNGVNTDITIKNQPAGQMQIKSVQLIPITTAVTQPDGSVKELEDPTARFLTNMLVTLSSSAEVKDDASFVGDSKLKIGMPATMEGFNYYFRGNIIDVRLDK</sequence>
<organism evidence="3 4">
    <name type="scientific">Mastigocoleus testarum BC008</name>
    <dbReference type="NCBI Taxonomy" id="371196"/>
    <lineage>
        <taxon>Bacteria</taxon>
        <taxon>Bacillati</taxon>
        <taxon>Cyanobacteriota</taxon>
        <taxon>Cyanophyceae</taxon>
        <taxon>Nostocales</taxon>
        <taxon>Hapalosiphonaceae</taxon>
        <taxon>Mastigocoleus</taxon>
    </lineage>
</organism>
<dbReference type="AlphaFoldDB" id="A0A0V7ZJ69"/>
<evidence type="ECO:0008006" key="5">
    <source>
        <dbReference type="Google" id="ProtNLM"/>
    </source>
</evidence>
<protein>
    <recommendedName>
        <fullName evidence="5">Pyruvate/2-oxoglutarate dehydrogenase complex,dihydrolipoamide dehydrogenase (E3) component</fullName>
    </recommendedName>
</protein>
<evidence type="ECO:0000313" key="4">
    <source>
        <dbReference type="Proteomes" id="UP000053372"/>
    </source>
</evidence>
<dbReference type="EMBL" id="LMTZ01000119">
    <property type="protein sequence ID" value="KST64595.1"/>
    <property type="molecule type" value="Genomic_DNA"/>
</dbReference>
<reference evidence="3 4" key="1">
    <citation type="journal article" date="2015" name="Genome Announc.">
        <title>Draft Genome of the Euendolithic (true boring) Cyanobacterium Mastigocoleus testarum strain BC008.</title>
        <authorList>
            <person name="Guida B.S."/>
            <person name="Garcia-Pichel F."/>
        </authorList>
    </citation>
    <scope>NUCLEOTIDE SEQUENCE [LARGE SCALE GENOMIC DNA]</scope>
    <source>
        <strain evidence="3 4">BC008</strain>
    </source>
</reference>
<comment type="caution">
    <text evidence="3">The sequence shown here is derived from an EMBL/GenBank/DDBJ whole genome shotgun (WGS) entry which is preliminary data.</text>
</comment>
<name>A0A0V7ZJ69_9CYAN</name>
<dbReference type="InterPro" id="IPR025480">
    <property type="entry name" value="DUF4330"/>
</dbReference>
<feature type="transmembrane region" description="Helical" evidence="1">
    <location>
        <begin position="21"/>
        <end position="39"/>
    </location>
</feature>
<keyword evidence="4" id="KW-1185">Reference proteome</keyword>